<reference evidence="1 2" key="1">
    <citation type="submission" date="2017-09" db="EMBL/GenBank/DDBJ databases">
        <title>Metagenomic Analysis Reveals Denitrifying Candidatus Accumulibacter and Flanking Population as a Source of N2O.</title>
        <authorList>
            <person name="Gao H."/>
            <person name="Mao Y."/>
            <person name="Zhao X."/>
            <person name="Liu W.-T."/>
            <person name="Zhang T."/>
            <person name="Wells G."/>
        </authorList>
    </citation>
    <scope>NUCLEOTIDE SEQUENCE [LARGE SCALE GENOMIC DNA]</scope>
    <source>
        <strain evidence="1">CANDO_2_IC</strain>
    </source>
</reference>
<gene>
    <name evidence="1" type="ORF">CRU78_17580</name>
</gene>
<organism evidence="1 2">
    <name type="scientific">Candidatus Accumulibacter phosphatis</name>
    <dbReference type="NCBI Taxonomy" id="327160"/>
    <lineage>
        <taxon>Bacteria</taxon>
        <taxon>Pseudomonadati</taxon>
        <taxon>Pseudomonadota</taxon>
        <taxon>Betaproteobacteria</taxon>
        <taxon>Candidatus Accumulibacter</taxon>
    </lineage>
</organism>
<dbReference type="Proteomes" id="UP000342300">
    <property type="component" value="Unassembled WGS sequence"/>
</dbReference>
<accession>A0A6A7RXK3</accession>
<comment type="caution">
    <text evidence="1">The sequence shown here is derived from an EMBL/GenBank/DDBJ whole genome shotgun (WGS) entry which is preliminary data.</text>
</comment>
<protein>
    <submittedName>
        <fullName evidence="1">Uncharacterized protein</fullName>
    </submittedName>
</protein>
<dbReference type="AlphaFoldDB" id="A0A6A7RXK3"/>
<dbReference type="EMBL" id="PDHS01000466">
    <property type="protein sequence ID" value="MQM32213.1"/>
    <property type="molecule type" value="Genomic_DNA"/>
</dbReference>
<evidence type="ECO:0000313" key="2">
    <source>
        <dbReference type="Proteomes" id="UP000342300"/>
    </source>
</evidence>
<proteinExistence type="predicted"/>
<evidence type="ECO:0000313" key="1">
    <source>
        <dbReference type="EMBL" id="MQM32213.1"/>
    </source>
</evidence>
<name>A0A6A7RXK3_9PROT</name>
<sequence length="283" mass="31604">MMRVRVHSGLPLVLLGVVVYALVLPALYARPRQPVSPEMEVAMPRFVQVLTAAGDRFLAANLATFRALVVSTETMSAENYRILGIVESDAAWLNPAQEDNYYIAAGILPWVGEVAATQYILRQATDARLFDSRPPFFYAFNELHFLKNPVEGAKWLLTAARHTEDQMEQIQLQQMAALWVSKGEDVEFAIRLHRAMAKETRHKAFALFLDKRAVRLENLLLLDRAIISYTELTGQLPTRLEQLVDKSILPAIPSDPFSIPYFIDSKGKAQPVQGSAVASGRAP</sequence>